<sequence>MSVGRPREFDTNQALDDALDVFWRNGYEGTSILELTEAMGINRPSLYAAFGNKEALFHKAIDRYMEIRACHLLSALDEPTARAVVKKLWSGNIELISNSKNPRGCFLVQSALACGDAAESIRKEMVKRRSKCEKLLCQRLERAIEEGDLPADSNAEQLAKYVSTVSYGIAVQAAGGAGRKQLCEVADLALQAFPD</sequence>
<dbReference type="Pfam" id="PF16925">
    <property type="entry name" value="TetR_C_13"/>
    <property type="match status" value="1"/>
</dbReference>
<keyword evidence="9" id="KW-1185">Reference proteome</keyword>
<gene>
    <name evidence="7" type="primary">comR_1</name>
    <name evidence="6" type="ORF">DIT97_18820</name>
    <name evidence="7" type="ORF">GmarT_14690</name>
</gene>
<name>A0A3D3R7X6_9PLAN</name>
<keyword evidence="2 4" id="KW-0238">DNA-binding</keyword>
<dbReference type="EMBL" id="DQAY01000114">
    <property type="protein sequence ID" value="HCO24971.1"/>
    <property type="molecule type" value="Genomic_DNA"/>
</dbReference>
<reference evidence="7 9" key="2">
    <citation type="submission" date="2019-08" db="EMBL/GenBank/DDBJ databases">
        <title>Deep-cultivation of Planctomycetes and their phenomic and genomic characterization uncovers novel biology.</title>
        <authorList>
            <person name="Wiegand S."/>
            <person name="Jogler M."/>
            <person name="Boedeker C."/>
            <person name="Pinto D."/>
            <person name="Vollmers J."/>
            <person name="Rivas-Marin E."/>
            <person name="Kohn T."/>
            <person name="Peeters S.H."/>
            <person name="Heuer A."/>
            <person name="Rast P."/>
            <person name="Oberbeckmann S."/>
            <person name="Bunk B."/>
            <person name="Jeske O."/>
            <person name="Meyerdierks A."/>
            <person name="Storesund J.E."/>
            <person name="Kallscheuer N."/>
            <person name="Luecker S."/>
            <person name="Lage O.M."/>
            <person name="Pohl T."/>
            <person name="Merkel B.J."/>
            <person name="Hornburger P."/>
            <person name="Mueller R.-W."/>
            <person name="Bruemmer F."/>
            <person name="Labrenz M."/>
            <person name="Spormann A.M."/>
            <person name="Op den Camp H."/>
            <person name="Overmann J."/>
            <person name="Amann R."/>
            <person name="Jetten M.S.M."/>
            <person name="Mascher T."/>
            <person name="Medema M.H."/>
            <person name="Devos D.P."/>
            <person name="Kaster A.-K."/>
            <person name="Ovreas L."/>
            <person name="Rohde M."/>
            <person name="Galperin M.Y."/>
            <person name="Jogler C."/>
        </authorList>
    </citation>
    <scope>NUCLEOTIDE SEQUENCE [LARGE SCALE GENOMIC DNA]</scope>
    <source>
        <strain evidence="7 9">DSM 8797</strain>
    </source>
</reference>
<accession>A0A517X838</accession>
<dbReference type="InterPro" id="IPR023772">
    <property type="entry name" value="DNA-bd_HTH_TetR-type_CS"/>
</dbReference>
<dbReference type="InterPro" id="IPR001647">
    <property type="entry name" value="HTH_TetR"/>
</dbReference>
<dbReference type="PANTHER" id="PTHR47506:SF1">
    <property type="entry name" value="HTH-TYPE TRANSCRIPTIONAL REGULATOR YJDC"/>
    <property type="match status" value="1"/>
</dbReference>
<feature type="DNA-binding region" description="H-T-H motif" evidence="4">
    <location>
        <begin position="31"/>
        <end position="50"/>
    </location>
</feature>
<dbReference type="SUPFAM" id="SSF48498">
    <property type="entry name" value="Tetracyclin repressor-like, C-terminal domain"/>
    <property type="match status" value="1"/>
</dbReference>
<evidence type="ECO:0000313" key="8">
    <source>
        <dbReference type="Proteomes" id="UP000263642"/>
    </source>
</evidence>
<dbReference type="InterPro" id="IPR036271">
    <property type="entry name" value="Tet_transcr_reg_TetR-rel_C_sf"/>
</dbReference>
<evidence type="ECO:0000256" key="3">
    <source>
        <dbReference type="ARBA" id="ARBA00023163"/>
    </source>
</evidence>
<evidence type="ECO:0000313" key="9">
    <source>
        <dbReference type="Proteomes" id="UP000322887"/>
    </source>
</evidence>
<dbReference type="RefSeq" id="WP_002646114.1">
    <property type="nucleotide sequence ID" value="NZ_CAXBMG010000060.1"/>
</dbReference>
<evidence type="ECO:0000256" key="4">
    <source>
        <dbReference type="PROSITE-ProRule" id="PRU00335"/>
    </source>
</evidence>
<dbReference type="InterPro" id="IPR011075">
    <property type="entry name" value="TetR_C"/>
</dbReference>
<feature type="domain" description="HTH tetR-type" evidence="5">
    <location>
        <begin position="8"/>
        <end position="68"/>
    </location>
</feature>
<proteinExistence type="predicted"/>
<evidence type="ECO:0000313" key="6">
    <source>
        <dbReference type="EMBL" id="HCO24971.1"/>
    </source>
</evidence>
<evidence type="ECO:0000256" key="1">
    <source>
        <dbReference type="ARBA" id="ARBA00023015"/>
    </source>
</evidence>
<dbReference type="Proteomes" id="UP000263642">
    <property type="component" value="Unassembled WGS sequence"/>
</dbReference>
<dbReference type="PRINTS" id="PR00455">
    <property type="entry name" value="HTHTETR"/>
</dbReference>
<dbReference type="Gene3D" id="1.10.10.60">
    <property type="entry name" value="Homeodomain-like"/>
    <property type="match status" value="1"/>
</dbReference>
<dbReference type="EMBL" id="CP042910">
    <property type="protein sequence ID" value="QEG15627.1"/>
    <property type="molecule type" value="Genomic_DNA"/>
</dbReference>
<evidence type="ECO:0000259" key="5">
    <source>
        <dbReference type="PROSITE" id="PS50977"/>
    </source>
</evidence>
<keyword evidence="3" id="KW-0804">Transcription</keyword>
<evidence type="ECO:0000313" key="7">
    <source>
        <dbReference type="EMBL" id="QEG15627.1"/>
    </source>
</evidence>
<protein>
    <submittedName>
        <fullName evidence="7">HTH-type transcriptional repressor ComR</fullName>
    </submittedName>
    <submittedName>
        <fullName evidence="6">TetR/AcrR family transcriptional regulator</fullName>
    </submittedName>
</protein>
<dbReference type="AlphaFoldDB" id="A0A3D3R7X6"/>
<dbReference type="Proteomes" id="UP000322887">
    <property type="component" value="Chromosome"/>
</dbReference>
<dbReference type="PROSITE" id="PS01081">
    <property type="entry name" value="HTH_TETR_1"/>
    <property type="match status" value="1"/>
</dbReference>
<dbReference type="Pfam" id="PF00440">
    <property type="entry name" value="TetR_N"/>
    <property type="match status" value="1"/>
</dbReference>
<dbReference type="PANTHER" id="PTHR47506">
    <property type="entry name" value="TRANSCRIPTIONAL REGULATORY PROTEIN"/>
    <property type="match status" value="1"/>
</dbReference>
<dbReference type="Gene3D" id="1.10.357.10">
    <property type="entry name" value="Tetracycline Repressor, domain 2"/>
    <property type="match status" value="1"/>
</dbReference>
<dbReference type="GeneID" id="98646100"/>
<dbReference type="SUPFAM" id="SSF46689">
    <property type="entry name" value="Homeodomain-like"/>
    <property type="match status" value="1"/>
</dbReference>
<dbReference type="GO" id="GO:0003677">
    <property type="term" value="F:DNA binding"/>
    <property type="evidence" value="ECO:0007669"/>
    <property type="project" value="UniProtKB-UniRule"/>
</dbReference>
<accession>A0A3D3R7X6</accession>
<dbReference type="PROSITE" id="PS50977">
    <property type="entry name" value="HTH_TETR_2"/>
    <property type="match status" value="1"/>
</dbReference>
<evidence type="ECO:0000256" key="2">
    <source>
        <dbReference type="ARBA" id="ARBA00023125"/>
    </source>
</evidence>
<organism evidence="6 8">
    <name type="scientific">Gimesia maris</name>
    <dbReference type="NCBI Taxonomy" id="122"/>
    <lineage>
        <taxon>Bacteria</taxon>
        <taxon>Pseudomonadati</taxon>
        <taxon>Planctomycetota</taxon>
        <taxon>Planctomycetia</taxon>
        <taxon>Planctomycetales</taxon>
        <taxon>Planctomycetaceae</taxon>
        <taxon>Gimesia</taxon>
    </lineage>
</organism>
<reference evidence="6 8" key="1">
    <citation type="journal article" date="2018" name="Nat. Biotechnol.">
        <title>A standardized bacterial taxonomy based on genome phylogeny substantially revises the tree of life.</title>
        <authorList>
            <person name="Parks D.H."/>
            <person name="Chuvochina M."/>
            <person name="Waite D.W."/>
            <person name="Rinke C."/>
            <person name="Skarshewski A."/>
            <person name="Chaumeil P.A."/>
            <person name="Hugenholtz P."/>
        </authorList>
    </citation>
    <scope>NUCLEOTIDE SEQUENCE [LARGE SCALE GENOMIC DNA]</scope>
    <source>
        <strain evidence="6">UBA9375</strain>
    </source>
</reference>
<keyword evidence="1" id="KW-0805">Transcription regulation</keyword>
<dbReference type="InterPro" id="IPR009057">
    <property type="entry name" value="Homeodomain-like_sf"/>
</dbReference>